<name>A0ABM8GPG0_9MICO</name>
<sequence>MTTDTSPVARAMRVIDADPEQCWRALTDPDLVREYFFGTTVTSDWQVGSPITYSGEFDGKPYEDHGTVLEANEPLLLVTTFFSPSSGKADVPENYQRVTYKVQPIDGGCRVTVEQTNNASEEAAEHSSQNWQAVLDGLATVAPQA</sequence>
<organism evidence="3 4">
    <name type="scientific">Frondihabitans sucicola</name>
    <dbReference type="NCBI Taxonomy" id="1268041"/>
    <lineage>
        <taxon>Bacteria</taxon>
        <taxon>Bacillati</taxon>
        <taxon>Actinomycetota</taxon>
        <taxon>Actinomycetes</taxon>
        <taxon>Micrococcales</taxon>
        <taxon>Microbacteriaceae</taxon>
        <taxon>Frondihabitans</taxon>
    </lineage>
</organism>
<accession>A0ABM8GPG0</accession>
<dbReference type="SUPFAM" id="SSF55961">
    <property type="entry name" value="Bet v1-like"/>
    <property type="match status" value="1"/>
</dbReference>
<dbReference type="Gene3D" id="3.30.530.20">
    <property type="match status" value="1"/>
</dbReference>
<evidence type="ECO:0000313" key="3">
    <source>
        <dbReference type="EMBL" id="BDZ50334.1"/>
    </source>
</evidence>
<dbReference type="EMBL" id="AP027732">
    <property type="protein sequence ID" value="BDZ50334.1"/>
    <property type="molecule type" value="Genomic_DNA"/>
</dbReference>
<gene>
    <name evidence="3" type="ORF">GCM10025867_25750</name>
</gene>
<dbReference type="Proteomes" id="UP001321486">
    <property type="component" value="Chromosome"/>
</dbReference>
<feature type="domain" description="Activator of Hsp90 ATPase homologue 1/2-like C-terminal" evidence="2">
    <location>
        <begin position="16"/>
        <end position="141"/>
    </location>
</feature>
<dbReference type="InterPro" id="IPR013538">
    <property type="entry name" value="ASHA1/2-like_C"/>
</dbReference>
<keyword evidence="4" id="KW-1185">Reference proteome</keyword>
<evidence type="ECO:0000256" key="1">
    <source>
        <dbReference type="ARBA" id="ARBA00006817"/>
    </source>
</evidence>
<evidence type="ECO:0000313" key="4">
    <source>
        <dbReference type="Proteomes" id="UP001321486"/>
    </source>
</evidence>
<dbReference type="Pfam" id="PF08327">
    <property type="entry name" value="AHSA1"/>
    <property type="match status" value="1"/>
</dbReference>
<evidence type="ECO:0000259" key="2">
    <source>
        <dbReference type="Pfam" id="PF08327"/>
    </source>
</evidence>
<proteinExistence type="inferred from homology"/>
<comment type="similarity">
    <text evidence="1">Belongs to the AHA1 family.</text>
</comment>
<reference evidence="4" key="1">
    <citation type="journal article" date="2019" name="Int. J. Syst. Evol. Microbiol.">
        <title>The Global Catalogue of Microorganisms (GCM) 10K type strain sequencing project: providing services to taxonomists for standard genome sequencing and annotation.</title>
        <authorList>
            <consortium name="The Broad Institute Genomics Platform"/>
            <consortium name="The Broad Institute Genome Sequencing Center for Infectious Disease"/>
            <person name="Wu L."/>
            <person name="Ma J."/>
        </authorList>
    </citation>
    <scope>NUCLEOTIDE SEQUENCE [LARGE SCALE GENOMIC DNA]</scope>
    <source>
        <strain evidence="4">NBRC 108728</strain>
    </source>
</reference>
<dbReference type="RefSeq" id="WP_286343384.1">
    <property type="nucleotide sequence ID" value="NZ_AP027732.1"/>
</dbReference>
<protein>
    <submittedName>
        <fullName evidence="3">ATPase</fullName>
    </submittedName>
</protein>
<dbReference type="InterPro" id="IPR023393">
    <property type="entry name" value="START-like_dom_sf"/>
</dbReference>